<feature type="domain" description="Fibronectin type-III" evidence="8">
    <location>
        <begin position="552"/>
        <end position="638"/>
    </location>
</feature>
<reference evidence="9 10" key="1">
    <citation type="submission" date="2021-05" db="EMBL/GenBank/DDBJ databases">
        <title>Aequorivita echinoideorum JCM 30378 genome.</title>
        <authorList>
            <person name="Zhang H."/>
            <person name="Li C."/>
        </authorList>
    </citation>
    <scope>NUCLEOTIDE SEQUENCE [LARGE SCALE GENOMIC DNA]</scope>
    <source>
        <strain evidence="9 10">JCM30378</strain>
    </source>
</reference>
<evidence type="ECO:0000313" key="10">
    <source>
        <dbReference type="Proteomes" id="UP001297092"/>
    </source>
</evidence>
<dbReference type="Pfam" id="PF20009">
    <property type="entry name" value="GEVED"/>
    <property type="match status" value="2"/>
</dbReference>
<dbReference type="InterPro" id="IPR036852">
    <property type="entry name" value="Peptidase_S8/S53_dom_sf"/>
</dbReference>
<dbReference type="InterPro" id="IPR026444">
    <property type="entry name" value="Secre_tail"/>
</dbReference>
<evidence type="ECO:0000256" key="1">
    <source>
        <dbReference type="ARBA" id="ARBA00022670"/>
    </source>
</evidence>
<dbReference type="SUPFAM" id="SSF52743">
    <property type="entry name" value="Subtilisin-like"/>
    <property type="match status" value="1"/>
</dbReference>
<dbReference type="Gene3D" id="3.40.50.200">
    <property type="entry name" value="Peptidase S8/S53 domain"/>
    <property type="match status" value="1"/>
</dbReference>
<dbReference type="InterPro" id="IPR034058">
    <property type="entry name" value="TagA/B/C/D_pept_dom"/>
</dbReference>
<dbReference type="InterPro" id="IPR023828">
    <property type="entry name" value="Peptidase_S8_Ser-AS"/>
</dbReference>
<keyword evidence="1 6" id="KW-0645">Protease</keyword>
<dbReference type="Pfam" id="PF00082">
    <property type="entry name" value="Peptidase_S8"/>
    <property type="match status" value="1"/>
</dbReference>
<sequence length="1108" mass="117902">MKGKIFLLLFLISGMAFSQTESEREQITSRYNLADLNALENRLSAKNQQQKNIARTEAQRRNIPNTVALPDGGFAELQYIAEDGSPIYYRTFNVSAAISTRANYLNSGGGLGLTVDGQNMTAYVWDGGHARVTHQEYDGTGGNNRVTVEDAASEGGTQLNFHAAHVTGTIAASGVQANAKGMAPQSRVRGYMWNNDIAEATSAAANGMLLSNHSYGYRSDLVPDYYFGAYITESRDWDQLMYNAPYYLMVVAAGNDGNTNYNGNPLNGNSAYDKLTGHSTSKNNLVVANANDANINGSGNLVSVSINSSSSEGPTDDLRIKPDITGNGTSVTSTYETSDSAYGTITGTSMASPNVTGTLLLLQQHHNNVNGNYMRASTLKGLAMHTADDAGPTGPDAVYGWGLLNAKRAAETITAEGTNSKIDELTLSAGQTYTITVNSDGINKLMASISWTDVPGVATTQANSSTPRLVNDLDIRVTKGGTTFMPYRLTSITSNGTGDNNVDPFERIDVSGASGTYTITVTHKGSLSGGSQNFSLIITGITDEAAVCQAITPSDVNVSGVGSNSAIVQWDAVAGATYDVRYRPTGSSTWITQAASSTSSTLNGLNPETGYEVQVRSKCNDGSTSTYSASVNFTTTSVQLSYCASKGNNVNDEYIGRVQMGTINNPSGSGNGYSDFTNINTALSKNSSVSITITPTWTGTVYAEGYSVWVDYNQNGSFTDAGEQVWTQAPTTSATVTGSFTIPATALDGNTRMRVSMKYNGIPTSCESFSYGEVEDYTINLGGGDTQAPSNPSNLVASNITQTTLTLSWNASSDNIGVTGYDVFQGNTNLGTVASTSANITGLTASTAYSFKVRAKDAAGNTSGFSNIVNVSTPGASVNYCASSGNDSSYEWIDLVRLNNLNNPSGNDGGYRDNTNLSANVNYGSNTIQLSAGFASSSYREYWKVWIDYNRNGTFESNELVVNFNSTSSGTLSRSFTVPTSALAGPTRMRVSMKYNSGQTACETFSYGEVEDYTVNIGTNPTQMATSNGNTFENLKMTIYPNPVKGDILNISIMNADATDYVLYNLVGQIVGKGAFTESMDVSQLQAGVYILEVRTQQNKFVQRFIKE</sequence>
<dbReference type="InterPro" id="IPR000209">
    <property type="entry name" value="Peptidase_S8/S53_dom"/>
</dbReference>
<feature type="domain" description="Fibronectin type-III" evidence="8">
    <location>
        <begin position="791"/>
        <end position="876"/>
    </location>
</feature>
<feature type="signal peptide" evidence="7">
    <location>
        <begin position="1"/>
        <end position="18"/>
    </location>
</feature>
<evidence type="ECO:0000256" key="4">
    <source>
        <dbReference type="ARBA" id="ARBA00022801"/>
    </source>
</evidence>
<protein>
    <submittedName>
        <fullName evidence="9">S8 family serine peptidase</fullName>
    </submittedName>
</protein>
<dbReference type="NCBIfam" id="TIGR04183">
    <property type="entry name" value="Por_Secre_tail"/>
    <property type="match status" value="1"/>
</dbReference>
<dbReference type="Pfam" id="PF00041">
    <property type="entry name" value="fn3"/>
    <property type="match status" value="2"/>
</dbReference>
<dbReference type="Gene3D" id="2.60.120.380">
    <property type="match status" value="1"/>
</dbReference>
<feature type="chain" id="PRO_5045880310" evidence="7">
    <location>
        <begin position="19"/>
        <end position="1108"/>
    </location>
</feature>
<feature type="active site" description="Charge relay system" evidence="6">
    <location>
        <position position="349"/>
    </location>
</feature>
<keyword evidence="10" id="KW-1185">Reference proteome</keyword>
<comment type="caution">
    <text evidence="9">The sequence shown here is derived from an EMBL/GenBank/DDBJ whole genome shotgun (WGS) entry which is preliminary data.</text>
</comment>
<dbReference type="EMBL" id="JAHCTB010000002">
    <property type="protein sequence ID" value="MBT0607866.1"/>
    <property type="molecule type" value="Genomic_DNA"/>
</dbReference>
<evidence type="ECO:0000256" key="5">
    <source>
        <dbReference type="ARBA" id="ARBA00022825"/>
    </source>
</evidence>
<keyword evidence="2 7" id="KW-0732">Signal</keyword>
<dbReference type="Gene3D" id="2.60.40.10">
    <property type="entry name" value="Immunoglobulins"/>
    <property type="match status" value="2"/>
</dbReference>
<evidence type="ECO:0000259" key="8">
    <source>
        <dbReference type="PROSITE" id="PS50853"/>
    </source>
</evidence>
<dbReference type="PROSITE" id="PS51892">
    <property type="entry name" value="SUBTILASE"/>
    <property type="match status" value="1"/>
</dbReference>
<dbReference type="Proteomes" id="UP001297092">
    <property type="component" value="Unassembled WGS sequence"/>
</dbReference>
<evidence type="ECO:0000256" key="7">
    <source>
        <dbReference type="SAM" id="SignalP"/>
    </source>
</evidence>
<keyword evidence="3" id="KW-0677">Repeat</keyword>
<keyword evidence="4 6" id="KW-0378">Hydrolase</keyword>
<name>A0ABS5S3S9_9FLAO</name>
<evidence type="ECO:0000256" key="6">
    <source>
        <dbReference type="PROSITE-ProRule" id="PRU01240"/>
    </source>
</evidence>
<dbReference type="SMART" id="SM00060">
    <property type="entry name" value="FN3"/>
    <property type="match status" value="2"/>
</dbReference>
<dbReference type="InterPro" id="IPR036116">
    <property type="entry name" value="FN3_sf"/>
</dbReference>
<accession>A0ABS5S3S9</accession>
<dbReference type="Pfam" id="PF18962">
    <property type="entry name" value="Por_Secre_tail"/>
    <property type="match status" value="1"/>
</dbReference>
<gene>
    <name evidence="9" type="ORF">KIV10_06710</name>
</gene>
<dbReference type="CDD" id="cd04842">
    <property type="entry name" value="Peptidases_S8_Kp43_protease"/>
    <property type="match status" value="1"/>
</dbReference>
<dbReference type="InterPro" id="IPR003961">
    <property type="entry name" value="FN3_dom"/>
</dbReference>
<dbReference type="InterPro" id="IPR050964">
    <property type="entry name" value="Striated_Muscle_Regulatory"/>
</dbReference>
<feature type="active site" description="Charge relay system" evidence="6">
    <location>
        <position position="162"/>
    </location>
</feature>
<dbReference type="InterPro" id="IPR013783">
    <property type="entry name" value="Ig-like_fold"/>
</dbReference>
<organism evidence="9 10">
    <name type="scientific">Aequorivita echinoideorum</name>
    <dbReference type="NCBI Taxonomy" id="1549647"/>
    <lineage>
        <taxon>Bacteria</taxon>
        <taxon>Pseudomonadati</taxon>
        <taxon>Bacteroidota</taxon>
        <taxon>Flavobacteriia</taxon>
        <taxon>Flavobacteriales</taxon>
        <taxon>Flavobacteriaceae</taxon>
        <taxon>Aequorivita</taxon>
    </lineage>
</organism>
<dbReference type="PANTHER" id="PTHR13817">
    <property type="entry name" value="TITIN"/>
    <property type="match status" value="1"/>
</dbReference>
<comment type="similarity">
    <text evidence="6">Belongs to the peptidase S8 family.</text>
</comment>
<dbReference type="CDD" id="cd00063">
    <property type="entry name" value="FN3"/>
    <property type="match status" value="2"/>
</dbReference>
<evidence type="ECO:0000313" key="9">
    <source>
        <dbReference type="EMBL" id="MBT0607866.1"/>
    </source>
</evidence>
<dbReference type="PROSITE" id="PS00138">
    <property type="entry name" value="SUBTILASE_SER"/>
    <property type="match status" value="1"/>
</dbReference>
<dbReference type="PANTHER" id="PTHR13817:SF173">
    <property type="entry name" value="FRAZZLED"/>
    <property type="match status" value="1"/>
</dbReference>
<feature type="active site" description="Charge relay system" evidence="6">
    <location>
        <position position="126"/>
    </location>
</feature>
<evidence type="ECO:0000256" key="2">
    <source>
        <dbReference type="ARBA" id="ARBA00022729"/>
    </source>
</evidence>
<evidence type="ECO:0000256" key="3">
    <source>
        <dbReference type="ARBA" id="ARBA00022737"/>
    </source>
</evidence>
<dbReference type="SUPFAM" id="SSF49785">
    <property type="entry name" value="Galactose-binding domain-like"/>
    <property type="match status" value="1"/>
</dbReference>
<dbReference type="PROSITE" id="PS50853">
    <property type="entry name" value="FN3"/>
    <property type="match status" value="2"/>
</dbReference>
<dbReference type="SUPFAM" id="SSF49265">
    <property type="entry name" value="Fibronectin type III"/>
    <property type="match status" value="2"/>
</dbReference>
<proteinExistence type="inferred from homology"/>
<dbReference type="InterPro" id="IPR045474">
    <property type="entry name" value="GEVED"/>
</dbReference>
<keyword evidence="5 6" id="KW-0720">Serine protease</keyword>
<dbReference type="InterPro" id="IPR008979">
    <property type="entry name" value="Galactose-bd-like_sf"/>
</dbReference>